<protein>
    <submittedName>
        <fullName evidence="2">Uncharacterized protein</fullName>
    </submittedName>
</protein>
<dbReference type="RefSeq" id="WP_068404338.1">
    <property type="nucleotide sequence ID" value="NZ_CP014504.1"/>
</dbReference>
<proteinExistence type="predicted"/>
<feature type="transmembrane region" description="Helical" evidence="1">
    <location>
        <begin position="92"/>
        <end position="115"/>
    </location>
</feature>
<sequence length="120" mass="14002">MLRTLSYLNLIFAVLYFLTYLLNGNRWVVSGLLIVIVFNWMVLRNMETEQTKWSALQWLAGFVTLLYASYMGYSAVLLLIDTISYHYYPAETIVLILSGILFSFMIFLQLLTSLYKKTCK</sequence>
<keyword evidence="1" id="KW-1133">Transmembrane helix</keyword>
<keyword evidence="1" id="KW-0812">Transmembrane</keyword>
<keyword evidence="3" id="KW-1185">Reference proteome</keyword>
<dbReference type="PATRIC" id="fig|188932.3.peg.4172"/>
<dbReference type="EMBL" id="CP014504">
    <property type="protein sequence ID" value="AMQ00868.1"/>
    <property type="molecule type" value="Genomic_DNA"/>
</dbReference>
<feature type="transmembrane region" description="Helical" evidence="1">
    <location>
        <begin position="55"/>
        <end position="80"/>
    </location>
</feature>
<accession>A0A127VHX4</accession>
<evidence type="ECO:0000313" key="2">
    <source>
        <dbReference type="EMBL" id="AMQ00868.1"/>
    </source>
</evidence>
<reference evidence="2 3" key="1">
    <citation type="submission" date="2016-03" db="EMBL/GenBank/DDBJ databases">
        <title>Complete genome sequence of Pedobacter cryoconitis PAMC 27485.</title>
        <authorList>
            <person name="Lee J."/>
            <person name="Kim O.-S."/>
        </authorList>
    </citation>
    <scope>NUCLEOTIDE SEQUENCE [LARGE SCALE GENOMIC DNA]</scope>
    <source>
        <strain evidence="2 3">PAMC 27485</strain>
    </source>
</reference>
<gene>
    <name evidence="2" type="ORF">AY601_4016</name>
</gene>
<evidence type="ECO:0000256" key="1">
    <source>
        <dbReference type="SAM" id="Phobius"/>
    </source>
</evidence>
<feature type="transmembrane region" description="Helical" evidence="1">
    <location>
        <begin position="5"/>
        <end position="21"/>
    </location>
</feature>
<evidence type="ECO:0000313" key="3">
    <source>
        <dbReference type="Proteomes" id="UP000071561"/>
    </source>
</evidence>
<dbReference type="AlphaFoldDB" id="A0A127VHX4"/>
<dbReference type="KEGG" id="pcm:AY601_4016"/>
<feature type="transmembrane region" description="Helical" evidence="1">
    <location>
        <begin position="27"/>
        <end position="43"/>
    </location>
</feature>
<organism evidence="2 3">
    <name type="scientific">Pedobacter cryoconitis</name>
    <dbReference type="NCBI Taxonomy" id="188932"/>
    <lineage>
        <taxon>Bacteria</taxon>
        <taxon>Pseudomonadati</taxon>
        <taxon>Bacteroidota</taxon>
        <taxon>Sphingobacteriia</taxon>
        <taxon>Sphingobacteriales</taxon>
        <taxon>Sphingobacteriaceae</taxon>
        <taxon>Pedobacter</taxon>
    </lineage>
</organism>
<keyword evidence="1" id="KW-0472">Membrane</keyword>
<name>A0A127VHX4_9SPHI</name>
<dbReference type="Proteomes" id="UP000071561">
    <property type="component" value="Chromosome"/>
</dbReference>
<dbReference type="OrthoDB" id="767295at2"/>